<organism evidence="2 3">
    <name type="scientific">Ovis aries</name>
    <name type="common">Sheep</name>
    <dbReference type="NCBI Taxonomy" id="9940"/>
    <lineage>
        <taxon>Eukaryota</taxon>
        <taxon>Metazoa</taxon>
        <taxon>Chordata</taxon>
        <taxon>Craniata</taxon>
        <taxon>Vertebrata</taxon>
        <taxon>Euteleostomi</taxon>
        <taxon>Mammalia</taxon>
        <taxon>Eutheria</taxon>
        <taxon>Laurasiatheria</taxon>
        <taxon>Artiodactyla</taxon>
        <taxon>Ruminantia</taxon>
        <taxon>Pecora</taxon>
        <taxon>Bovidae</taxon>
        <taxon>Caprinae</taxon>
        <taxon>Ovis</taxon>
    </lineage>
</organism>
<name>A0A836CNY6_SHEEP</name>
<sequence length="96" mass="10737">MTKTKRGLGWTKSHLLSKKAQIAKPSGDKRGAESQHVTRQRESRPKLSQGEDEPQPEKDFSDKAKPSLHSTKDKLKRKDETDSPTVHLGLDSDSES</sequence>
<evidence type="ECO:0000313" key="3">
    <source>
        <dbReference type="Proteomes" id="UP000664991"/>
    </source>
</evidence>
<dbReference type="EMBL" id="JAEMGP010000027">
    <property type="protein sequence ID" value="KAG5193437.1"/>
    <property type="molecule type" value="Genomic_DNA"/>
</dbReference>
<gene>
    <name evidence="2" type="ORF">JEQ12_019798</name>
</gene>
<accession>A0A836CNY6</accession>
<comment type="caution">
    <text evidence="2">The sequence shown here is derived from an EMBL/GenBank/DDBJ whole genome shotgun (WGS) entry which is preliminary data.</text>
</comment>
<dbReference type="Proteomes" id="UP000664991">
    <property type="component" value="Unassembled WGS sequence"/>
</dbReference>
<dbReference type="AlphaFoldDB" id="A0A836CNY6"/>
<evidence type="ECO:0000313" key="2">
    <source>
        <dbReference type="EMBL" id="KAG5193437.1"/>
    </source>
</evidence>
<evidence type="ECO:0000256" key="1">
    <source>
        <dbReference type="SAM" id="MobiDB-lite"/>
    </source>
</evidence>
<feature type="compositionally biased region" description="Basic and acidic residues" evidence="1">
    <location>
        <begin position="55"/>
        <end position="81"/>
    </location>
</feature>
<proteinExistence type="predicted"/>
<reference evidence="2 3" key="1">
    <citation type="submission" date="2020-12" db="EMBL/GenBank/DDBJ databases">
        <title>De novo assembly of Tibetan sheep genome.</title>
        <authorList>
            <person name="Li X."/>
        </authorList>
    </citation>
    <scope>NUCLEOTIDE SEQUENCE [LARGE SCALE GENOMIC DNA]</scope>
    <source>
        <tissue evidence="2">Heart</tissue>
    </source>
</reference>
<protein>
    <submittedName>
        <fullName evidence="2">Uncharacterized protein</fullName>
    </submittedName>
</protein>
<feature type="region of interest" description="Disordered" evidence="1">
    <location>
        <begin position="1"/>
        <end position="96"/>
    </location>
</feature>